<sequence>MATLVEIERLCRDYSVARAALREKVEALNDEIERLKRQRLPQIRKAVELASERQRALRLAIEEAQDIFQKPKTQIFHGIEVGFRKGKGTISWEDEEQVVKLIHRYYPDEWENYIKVTEKPLKAALAQLSVAELKKLGITVIETGDEVVIKATDTEIDKLVNALLKDELKEAGAA</sequence>
<gene>
    <name evidence="2" type="ORF">A45J_0385</name>
</gene>
<dbReference type="InterPro" id="IPR009951">
    <property type="entry name" value="Host-nuc_inhib_Gam"/>
</dbReference>
<comment type="caution">
    <text evidence="2">The sequence shown here is derived from an EMBL/GenBank/DDBJ whole genome shotgun (WGS) entry which is preliminary data.</text>
</comment>
<evidence type="ECO:0008006" key="3">
    <source>
        <dbReference type="Google" id="ProtNLM"/>
    </source>
</evidence>
<keyword evidence="1" id="KW-0175">Coiled coil</keyword>
<dbReference type="AlphaFoldDB" id="A0A5J4L1M9"/>
<dbReference type="Pfam" id="PF07352">
    <property type="entry name" value="Phage_Mu_Gam"/>
    <property type="match status" value="1"/>
</dbReference>
<accession>A0A5J4L1M9</accession>
<protein>
    <recommendedName>
        <fullName evidence="3">Host-nuclease inhibitor protein Gam</fullName>
    </recommendedName>
</protein>
<organism evidence="2">
    <name type="scientific">hot springs metagenome</name>
    <dbReference type="NCBI Taxonomy" id="433727"/>
    <lineage>
        <taxon>unclassified sequences</taxon>
        <taxon>metagenomes</taxon>
        <taxon>ecological metagenomes</taxon>
    </lineage>
</organism>
<evidence type="ECO:0000313" key="2">
    <source>
        <dbReference type="EMBL" id="GER92667.1"/>
    </source>
</evidence>
<feature type="coiled-coil region" evidence="1">
    <location>
        <begin position="11"/>
        <end position="38"/>
    </location>
</feature>
<reference evidence="2" key="1">
    <citation type="submission" date="2019-10" db="EMBL/GenBank/DDBJ databases">
        <title>Metagenomic sequencing of thiosulfate-disproportionating enrichment culture.</title>
        <authorList>
            <person name="Umezawa K."/>
            <person name="Kojima H."/>
            <person name="Fukui M."/>
        </authorList>
    </citation>
    <scope>NUCLEOTIDE SEQUENCE</scope>
    <source>
        <strain evidence="2">45J</strain>
    </source>
</reference>
<proteinExistence type="predicted"/>
<dbReference type="EMBL" id="BLAB01000001">
    <property type="protein sequence ID" value="GER92667.1"/>
    <property type="molecule type" value="Genomic_DNA"/>
</dbReference>
<dbReference type="SUPFAM" id="SSF161266">
    <property type="entry name" value="Gam-like"/>
    <property type="match status" value="1"/>
</dbReference>
<dbReference type="GO" id="GO:0042262">
    <property type="term" value="P:DNA protection"/>
    <property type="evidence" value="ECO:0007669"/>
    <property type="project" value="InterPro"/>
</dbReference>
<name>A0A5J4L1M9_9ZZZZ</name>
<dbReference type="GO" id="GO:0003690">
    <property type="term" value="F:double-stranded DNA binding"/>
    <property type="evidence" value="ECO:0007669"/>
    <property type="project" value="InterPro"/>
</dbReference>
<evidence type="ECO:0000256" key="1">
    <source>
        <dbReference type="SAM" id="Coils"/>
    </source>
</evidence>